<feature type="region of interest" description="Disordered" evidence="1">
    <location>
        <begin position="25"/>
        <end position="83"/>
    </location>
</feature>
<dbReference type="SUPFAM" id="SSF48452">
    <property type="entry name" value="TPR-like"/>
    <property type="match status" value="1"/>
</dbReference>
<keyword evidence="4" id="KW-1185">Reference proteome</keyword>
<keyword evidence="2" id="KW-0472">Membrane</keyword>
<dbReference type="EMBL" id="AGNL01018393">
    <property type="protein sequence ID" value="EJK63176.1"/>
    <property type="molecule type" value="Genomic_DNA"/>
</dbReference>
<dbReference type="InterPro" id="IPR019734">
    <property type="entry name" value="TPR_rpt"/>
</dbReference>
<organism evidence="3 4">
    <name type="scientific">Thalassiosira oceanica</name>
    <name type="common">Marine diatom</name>
    <dbReference type="NCBI Taxonomy" id="159749"/>
    <lineage>
        <taxon>Eukaryota</taxon>
        <taxon>Sar</taxon>
        <taxon>Stramenopiles</taxon>
        <taxon>Ochrophyta</taxon>
        <taxon>Bacillariophyta</taxon>
        <taxon>Coscinodiscophyceae</taxon>
        <taxon>Thalassiosirophycidae</taxon>
        <taxon>Thalassiosirales</taxon>
        <taxon>Thalassiosiraceae</taxon>
        <taxon>Thalassiosira</taxon>
    </lineage>
</organism>
<name>K0SQA1_THAOC</name>
<evidence type="ECO:0000313" key="4">
    <source>
        <dbReference type="Proteomes" id="UP000266841"/>
    </source>
</evidence>
<evidence type="ECO:0000256" key="2">
    <source>
        <dbReference type="SAM" id="Phobius"/>
    </source>
</evidence>
<feature type="transmembrane region" description="Helical" evidence="2">
    <location>
        <begin position="909"/>
        <end position="928"/>
    </location>
</feature>
<dbReference type="InterPro" id="IPR011990">
    <property type="entry name" value="TPR-like_helical_dom_sf"/>
</dbReference>
<keyword evidence="2" id="KW-1133">Transmembrane helix</keyword>
<feature type="transmembrane region" description="Helical" evidence="2">
    <location>
        <begin position="883"/>
        <end position="903"/>
    </location>
</feature>
<gene>
    <name evidence="3" type="ORF">THAOC_16184</name>
</gene>
<evidence type="ECO:0000256" key="1">
    <source>
        <dbReference type="SAM" id="MobiDB-lite"/>
    </source>
</evidence>
<accession>K0SQA1</accession>
<dbReference type="Proteomes" id="UP000266841">
    <property type="component" value="Unassembled WGS sequence"/>
</dbReference>
<feature type="compositionally biased region" description="Basic residues" evidence="1">
    <location>
        <begin position="67"/>
        <end position="78"/>
    </location>
</feature>
<protein>
    <submittedName>
        <fullName evidence="3">Uncharacterized protein</fullName>
    </submittedName>
</protein>
<dbReference type="PANTHER" id="PTHR43310">
    <property type="entry name" value="SULFATE TRANSPORTER YBAR-RELATED"/>
    <property type="match status" value="1"/>
</dbReference>
<dbReference type="Gene3D" id="1.25.40.10">
    <property type="entry name" value="Tetratricopeptide repeat domain"/>
    <property type="match status" value="1"/>
</dbReference>
<dbReference type="SMART" id="SM00028">
    <property type="entry name" value="TPR"/>
    <property type="match status" value="3"/>
</dbReference>
<proteinExistence type="predicted"/>
<keyword evidence="2" id="KW-0812">Transmembrane</keyword>
<dbReference type="PANTHER" id="PTHR43310:SF2">
    <property type="entry name" value="SLC26A_SULP TRANSPORTER DOMAIN-CONTAINING PROTEIN"/>
    <property type="match status" value="1"/>
</dbReference>
<evidence type="ECO:0000313" key="3">
    <source>
        <dbReference type="EMBL" id="EJK63176.1"/>
    </source>
</evidence>
<dbReference type="InterPro" id="IPR052706">
    <property type="entry name" value="Membrane-Transporter-like"/>
</dbReference>
<dbReference type="AlphaFoldDB" id="K0SQA1"/>
<reference evidence="3 4" key="1">
    <citation type="journal article" date="2012" name="Genome Biol.">
        <title>Genome and low-iron response of an oceanic diatom adapted to chronic iron limitation.</title>
        <authorList>
            <person name="Lommer M."/>
            <person name="Specht M."/>
            <person name="Roy A.S."/>
            <person name="Kraemer L."/>
            <person name="Andreson R."/>
            <person name="Gutowska M.A."/>
            <person name="Wolf J."/>
            <person name="Bergner S.V."/>
            <person name="Schilhabel M.B."/>
            <person name="Klostermeier U.C."/>
            <person name="Beiko R.G."/>
            <person name="Rosenstiel P."/>
            <person name="Hippler M."/>
            <person name="Laroche J."/>
        </authorList>
    </citation>
    <scope>NUCLEOTIDE SEQUENCE [LARGE SCALE GENOMIC DNA]</scope>
    <source>
        <strain evidence="3 4">CCMP1005</strain>
    </source>
</reference>
<comment type="caution">
    <text evidence="3">The sequence shown here is derived from an EMBL/GenBank/DDBJ whole genome shotgun (WGS) entry which is preliminary data.</text>
</comment>
<sequence>MKRAPAILASYRVVASVSLPPVLTPSVGGGEQVPVGHSAPPPRPRQFRSAGERPGYLDRDRTIGSRKGMRHTHSRVKAGPKAPSKIECTDSCHLSAWRQGRSREMNVNKQSIRSDVRRLEAAIGNCHHGGPDARFFGLDWFVDCQRIALELDSSPVDMILTSSNIKDSDIREALVATIRIITAGEYTSALANPGSCRFFASLAIDAYAEEDFKSVRKFLVKSRILCHLQREGKQDTLRRINEPSDNKFHERTSLFSLVKGIMLSHDDGLLAYVEFCDRRGRACTCVSLLQTLHDKRALLLNPDAAEERRRRKEADLLSPILRPDSKYWAIKKKAAACLQKGKLERSTRLYLMAKDFLNEHRKLEETMLHELEWMRQVNEEYAKVCSNLSMISLKQDRNEDALDYADEAISACPLWSKSFCRRALALKSLGKLKLAQVAMSKAIDACKGENAGTDGSAKALEEYKRIQASIDSELEKTDQFVVDNPLYKPMECVSESPGSALCSLRSQHQGVMDVIYSCLEPTEVANLERTSKCFAINADRGRRLAIVTPLKQFCRPDLFEENKAMYINTCRDYDPKLALQILFKVMRLLLDENQMARYLSNIKLDPLSLKIILETLGRRSLSTALAAELFNEVLDLYFESSRDFQVAGLLLRSDHLTISTQAKLAILDHCISNPDEENGFAVRNFFRFQLDMACIRLALALTDYEYGSDEDNLRQAVMCALNNIILVKGTTRQSRMTPSDPLYDPIMDLSDVYSRHFPDTWPGEYSADDSMSRESIRKSFDDPKQFRLWKGAILEALDWTHNIETKGLEVDCILVLRIIHGNNVDVNSRETINCFTAGAFLIARAMSFGGAVSMSTKLVSEDDLSDFFFDFYQFINDYSKGRWVGILVMIIFYAAVCISTVNILQIAPLFFLGATLIFIGYDLLWEWLVEIREKIFLMGE</sequence>